<dbReference type="Proteomes" id="UP000015085">
    <property type="component" value="Chromosome"/>
</dbReference>
<feature type="transmembrane region" description="Helical" evidence="1">
    <location>
        <begin position="52"/>
        <end position="71"/>
    </location>
</feature>
<dbReference type="RefSeq" id="WP_020843235.1">
    <property type="nucleotide sequence ID" value="NC_021872.1"/>
</dbReference>
<dbReference type="PATRIC" id="fig|1358027.3.peg.1452"/>
<dbReference type="HOGENOM" id="CLU_032630_1_0_9"/>
<proteinExistence type="predicted"/>
<dbReference type="KEGG" id="lrr:N134_07615"/>
<sequence length="400" mass="46555">MNTYLKDKVRWVNNKVISGEQLFFFAFTISLIASFVVNTTFMIYLRINQVNWFNYFALFLLVIKIYIFDSFNWKEYIAITITLALAFFSWKNTQINTVMIMFGFILGAKNINFNKIVRHYFNVNFVLLLLIILYSLLGIIRNLAFFRGDVFRYSLGIDYSTDLSAYVFYLCLAYCYLNYRSLNWKKFIGILIIDTIMYLITNTRVDTFLILLIVPVIVLATSSVKTKMKKFIVSSFWYLNIILPYTFVLLTYYFTFGNPIMVKLNRILSGRLTYGEEGFEKYGVTLFGQKIAEHGWGGAKGLTMMKNNPFGYFYIDSSFIRLLIINGTLLGVITLFIIAFISIRETIHHDYLLPSILFLVVLSSMIDQHLLEITYDPFLLSFLSIVPFNLNGGSQNDKIK</sequence>
<feature type="transmembrane region" description="Helical" evidence="1">
    <location>
        <begin position="236"/>
        <end position="255"/>
    </location>
</feature>
<evidence type="ECO:0008006" key="4">
    <source>
        <dbReference type="Google" id="ProtNLM"/>
    </source>
</evidence>
<evidence type="ECO:0000313" key="3">
    <source>
        <dbReference type="Proteomes" id="UP000015085"/>
    </source>
</evidence>
<keyword evidence="1" id="KW-0812">Transmembrane</keyword>
<evidence type="ECO:0000313" key="2">
    <source>
        <dbReference type="EMBL" id="AGR65328.1"/>
    </source>
</evidence>
<protein>
    <recommendedName>
        <fullName evidence="4">Polymerase</fullName>
    </recommendedName>
</protein>
<feature type="transmembrane region" description="Helical" evidence="1">
    <location>
        <begin position="77"/>
        <end position="108"/>
    </location>
</feature>
<organism evidence="2 3">
    <name type="scientific">Limosilactobacillus reuteri TD1</name>
    <dbReference type="NCBI Taxonomy" id="1358027"/>
    <lineage>
        <taxon>Bacteria</taxon>
        <taxon>Bacillati</taxon>
        <taxon>Bacillota</taxon>
        <taxon>Bacilli</taxon>
        <taxon>Lactobacillales</taxon>
        <taxon>Lactobacillaceae</taxon>
        <taxon>Limosilactobacillus</taxon>
    </lineage>
</organism>
<name>S5NE81_LIMRT</name>
<dbReference type="AlphaFoldDB" id="S5NE81"/>
<evidence type="ECO:0000256" key="1">
    <source>
        <dbReference type="SAM" id="Phobius"/>
    </source>
</evidence>
<dbReference type="EMBL" id="CP006603">
    <property type="protein sequence ID" value="AGR65328.1"/>
    <property type="molecule type" value="Genomic_DNA"/>
</dbReference>
<gene>
    <name evidence="2" type="ORF">N134_07615</name>
</gene>
<keyword evidence="1" id="KW-1133">Transmembrane helix</keyword>
<accession>S5NE81</accession>
<feature type="transmembrane region" description="Helical" evidence="1">
    <location>
        <begin position="159"/>
        <end position="177"/>
    </location>
</feature>
<keyword evidence="1" id="KW-0472">Membrane</keyword>
<feature type="transmembrane region" description="Helical" evidence="1">
    <location>
        <begin position="184"/>
        <end position="201"/>
    </location>
</feature>
<reference evidence="2 3" key="1">
    <citation type="journal article" date="2014" name="Genome Announc.">
        <title>Complete Genome Sequences of Lactobacillus johnsonii Strain N6.2 and Lactobacillus reuteri Strain TD1.</title>
        <authorList>
            <person name="Leonard M.T."/>
            <person name="Valladares R.B."/>
            <person name="Ardissone A."/>
            <person name="Gonzalez C.F."/>
            <person name="Lorca G.L."/>
            <person name="Triplett E.W."/>
        </authorList>
    </citation>
    <scope>NUCLEOTIDE SEQUENCE [LARGE SCALE GENOMIC DNA]</scope>
    <source>
        <strain evidence="2 3">TD1</strain>
    </source>
</reference>
<feature type="transmembrane region" description="Helical" evidence="1">
    <location>
        <begin position="319"/>
        <end position="339"/>
    </location>
</feature>
<feature type="transmembrane region" description="Helical" evidence="1">
    <location>
        <begin position="207"/>
        <end position="224"/>
    </location>
</feature>
<feature type="transmembrane region" description="Helical" evidence="1">
    <location>
        <begin position="22"/>
        <end position="45"/>
    </location>
</feature>
<feature type="transmembrane region" description="Helical" evidence="1">
    <location>
        <begin position="120"/>
        <end position="139"/>
    </location>
</feature>